<proteinExistence type="predicted"/>
<gene>
    <name evidence="1" type="ORF">PAHAL_2G211400</name>
</gene>
<dbReference type="Gramene" id="PVH64187">
    <property type="protein sequence ID" value="PVH64187"/>
    <property type="gene ID" value="PAHAL_2G211400"/>
</dbReference>
<organism evidence="1">
    <name type="scientific">Panicum hallii</name>
    <dbReference type="NCBI Taxonomy" id="206008"/>
    <lineage>
        <taxon>Eukaryota</taxon>
        <taxon>Viridiplantae</taxon>
        <taxon>Streptophyta</taxon>
        <taxon>Embryophyta</taxon>
        <taxon>Tracheophyta</taxon>
        <taxon>Spermatophyta</taxon>
        <taxon>Magnoliopsida</taxon>
        <taxon>Liliopsida</taxon>
        <taxon>Poales</taxon>
        <taxon>Poaceae</taxon>
        <taxon>PACMAD clade</taxon>
        <taxon>Panicoideae</taxon>
        <taxon>Panicodae</taxon>
        <taxon>Paniceae</taxon>
        <taxon>Panicinae</taxon>
        <taxon>Panicum</taxon>
        <taxon>Panicum sect. Panicum</taxon>
    </lineage>
</organism>
<dbReference type="EMBL" id="CM008047">
    <property type="protein sequence ID" value="PVH64187.1"/>
    <property type="molecule type" value="Genomic_DNA"/>
</dbReference>
<dbReference type="Proteomes" id="UP000243499">
    <property type="component" value="Chromosome 2"/>
</dbReference>
<evidence type="ECO:0000313" key="1">
    <source>
        <dbReference type="EMBL" id="PVH64187.1"/>
    </source>
</evidence>
<sequence>MIFSAANARRRRVGLSFSYAILGLRSVDWAWASLAVSIQERRGCLHVHAI</sequence>
<name>A0A2T8KPS1_9POAL</name>
<dbReference type="AlphaFoldDB" id="A0A2T8KPS1"/>
<reference evidence="1" key="1">
    <citation type="submission" date="2018-04" db="EMBL/GenBank/DDBJ databases">
        <title>WGS assembly of Panicum hallii.</title>
        <authorList>
            <person name="Lovell J."/>
            <person name="Jenkins J."/>
            <person name="Lowry D."/>
            <person name="Mamidi S."/>
            <person name="Sreedasyam A."/>
            <person name="Weng X."/>
            <person name="Barry K."/>
            <person name="Bonette J."/>
            <person name="Campitelli B."/>
            <person name="Daum C."/>
            <person name="Gordon S."/>
            <person name="Gould B."/>
            <person name="Lipzen A."/>
            <person name="Macqueen A."/>
            <person name="Palacio-Mejia J."/>
            <person name="Plott C."/>
            <person name="Shakirov E."/>
            <person name="Shu S."/>
            <person name="Yoshinaga Y."/>
            <person name="Zane M."/>
            <person name="Rokhsar D."/>
            <person name="Grimwood J."/>
            <person name="Schmutz J."/>
            <person name="Juenger T."/>
        </authorList>
    </citation>
    <scope>NUCLEOTIDE SEQUENCE [LARGE SCALE GENOMIC DNA]</scope>
    <source>
        <strain evidence="1">FIL2</strain>
    </source>
</reference>
<protein>
    <submittedName>
        <fullName evidence="1">Uncharacterized protein</fullName>
    </submittedName>
</protein>
<accession>A0A2T8KPS1</accession>